<sequence length="126" mass="14691">MRSVYYTPFWFACSIIHASIDQDVEEYLHKSTFVVEQISRKEKILKEQGYYLLLSSIPKQIIKIHNFNFSFPFNSTSFFFFFHATATSTFSSSQIPLFPPPPHDALLQNPNVSLLPVHFPLRLGFR</sequence>
<dbReference type="Proteomes" id="UP001359559">
    <property type="component" value="Unassembled WGS sequence"/>
</dbReference>
<gene>
    <name evidence="1" type="ORF">RJT34_32250</name>
</gene>
<accession>A0AAN9I991</accession>
<comment type="caution">
    <text evidence="1">The sequence shown here is derived from an EMBL/GenBank/DDBJ whole genome shotgun (WGS) entry which is preliminary data.</text>
</comment>
<proteinExistence type="predicted"/>
<organism evidence="1 2">
    <name type="scientific">Clitoria ternatea</name>
    <name type="common">Butterfly pea</name>
    <dbReference type="NCBI Taxonomy" id="43366"/>
    <lineage>
        <taxon>Eukaryota</taxon>
        <taxon>Viridiplantae</taxon>
        <taxon>Streptophyta</taxon>
        <taxon>Embryophyta</taxon>
        <taxon>Tracheophyta</taxon>
        <taxon>Spermatophyta</taxon>
        <taxon>Magnoliopsida</taxon>
        <taxon>eudicotyledons</taxon>
        <taxon>Gunneridae</taxon>
        <taxon>Pentapetalae</taxon>
        <taxon>rosids</taxon>
        <taxon>fabids</taxon>
        <taxon>Fabales</taxon>
        <taxon>Fabaceae</taxon>
        <taxon>Papilionoideae</taxon>
        <taxon>50 kb inversion clade</taxon>
        <taxon>NPAAA clade</taxon>
        <taxon>indigoferoid/millettioid clade</taxon>
        <taxon>Phaseoleae</taxon>
        <taxon>Clitoria</taxon>
    </lineage>
</organism>
<keyword evidence="2" id="KW-1185">Reference proteome</keyword>
<name>A0AAN9I991_CLITE</name>
<reference evidence="1 2" key="1">
    <citation type="submission" date="2024-01" db="EMBL/GenBank/DDBJ databases">
        <title>The genomes of 5 underutilized Papilionoideae crops provide insights into root nodulation and disease resistance.</title>
        <authorList>
            <person name="Yuan L."/>
        </authorList>
    </citation>
    <scope>NUCLEOTIDE SEQUENCE [LARGE SCALE GENOMIC DNA]</scope>
    <source>
        <strain evidence="1">LY-2023</strain>
        <tissue evidence="1">Leaf</tissue>
    </source>
</reference>
<evidence type="ECO:0000313" key="2">
    <source>
        <dbReference type="Proteomes" id="UP001359559"/>
    </source>
</evidence>
<dbReference type="EMBL" id="JAYKXN010000008">
    <property type="protein sequence ID" value="KAK7264641.1"/>
    <property type="molecule type" value="Genomic_DNA"/>
</dbReference>
<protein>
    <submittedName>
        <fullName evidence="1">Uncharacterized protein</fullName>
    </submittedName>
</protein>
<evidence type="ECO:0000313" key="1">
    <source>
        <dbReference type="EMBL" id="KAK7264641.1"/>
    </source>
</evidence>
<dbReference type="AlphaFoldDB" id="A0AAN9I991"/>